<accession>A0ABT6QAF3</accession>
<evidence type="ECO:0000256" key="1">
    <source>
        <dbReference type="ARBA" id="ARBA00004370"/>
    </source>
</evidence>
<keyword evidence="7" id="KW-1185">Reference proteome</keyword>
<dbReference type="NCBIfam" id="NF010395">
    <property type="entry name" value="PRK13823.1"/>
    <property type="match status" value="1"/>
</dbReference>
<dbReference type="EMBL" id="JASBAN010000003">
    <property type="protein sequence ID" value="MDI2113891.1"/>
    <property type="molecule type" value="Genomic_DNA"/>
</dbReference>
<keyword evidence="4 5" id="KW-0472">Membrane</keyword>
<dbReference type="Proteomes" id="UP001431775">
    <property type="component" value="Unassembled WGS sequence"/>
</dbReference>
<name>A0ABT6QAF3_9PROT</name>
<organism evidence="6 7">
    <name type="scientific">Commensalibacter nepenthis</name>
    <dbReference type="NCBI Taxonomy" id="3043872"/>
    <lineage>
        <taxon>Bacteria</taxon>
        <taxon>Pseudomonadati</taxon>
        <taxon>Pseudomonadota</taxon>
        <taxon>Alphaproteobacteria</taxon>
        <taxon>Acetobacterales</taxon>
        <taxon>Acetobacteraceae</taxon>
    </lineage>
</organism>
<keyword evidence="3 5" id="KW-1133">Transmembrane helix</keyword>
<evidence type="ECO:0000313" key="6">
    <source>
        <dbReference type="EMBL" id="MDI2113891.1"/>
    </source>
</evidence>
<evidence type="ECO:0000256" key="5">
    <source>
        <dbReference type="SAM" id="Phobius"/>
    </source>
</evidence>
<evidence type="ECO:0000313" key="7">
    <source>
        <dbReference type="Proteomes" id="UP001431775"/>
    </source>
</evidence>
<protein>
    <submittedName>
        <fullName evidence="6">Conjugal transfer protein TrbD</fullName>
    </submittedName>
</protein>
<dbReference type="RefSeq" id="WP_281463542.1">
    <property type="nucleotide sequence ID" value="NZ_JASBAN010000003.1"/>
</dbReference>
<sequence>MNNSLRHTPIYRALHRANLLMGGERKPVLLLIMATVGLAVTSMNLIAIVVSIFMWITGIFCLRMMAKSDPFMIGIYFKSIKYKGYYYPRSKPSCNF</sequence>
<evidence type="ECO:0000256" key="4">
    <source>
        <dbReference type="ARBA" id="ARBA00023136"/>
    </source>
</evidence>
<reference evidence="6" key="1">
    <citation type="submission" date="2023-05" db="EMBL/GenBank/DDBJ databases">
        <title>Whole genome sequence of Commensalibacter sp.</title>
        <authorList>
            <person name="Charoenyingcharoen P."/>
            <person name="Yukphan P."/>
        </authorList>
    </citation>
    <scope>NUCLEOTIDE SEQUENCE</scope>
    <source>
        <strain evidence="6">TBRC 10068</strain>
    </source>
</reference>
<comment type="subcellular location">
    <subcellularLocation>
        <location evidence="1">Membrane</location>
    </subcellularLocation>
</comment>
<evidence type="ECO:0000256" key="2">
    <source>
        <dbReference type="ARBA" id="ARBA00022692"/>
    </source>
</evidence>
<dbReference type="Pfam" id="PF05101">
    <property type="entry name" value="VirB3"/>
    <property type="match status" value="1"/>
</dbReference>
<feature type="transmembrane region" description="Helical" evidence="5">
    <location>
        <begin position="29"/>
        <end position="62"/>
    </location>
</feature>
<proteinExistence type="predicted"/>
<keyword evidence="2 5" id="KW-0812">Transmembrane</keyword>
<gene>
    <name evidence="6" type="primary">trbD</name>
    <name evidence="6" type="ORF">QJV33_11485</name>
</gene>
<evidence type="ECO:0000256" key="3">
    <source>
        <dbReference type="ARBA" id="ARBA00022989"/>
    </source>
</evidence>
<comment type="caution">
    <text evidence="6">The sequence shown here is derived from an EMBL/GenBank/DDBJ whole genome shotgun (WGS) entry which is preliminary data.</text>
</comment>
<dbReference type="InterPro" id="IPR007792">
    <property type="entry name" value="T4SS_VirB3/TrbD/AvhB"/>
</dbReference>